<dbReference type="PANTHER" id="PTHR46796:SF6">
    <property type="entry name" value="ARAC SUBFAMILY"/>
    <property type="match status" value="1"/>
</dbReference>
<dbReference type="Gene3D" id="1.10.10.60">
    <property type="entry name" value="Homeodomain-like"/>
    <property type="match status" value="1"/>
</dbReference>
<accession>A0ABT6BDI0</accession>
<keyword evidence="1" id="KW-0805">Transcription regulation</keyword>
<comment type="caution">
    <text evidence="5">The sequence shown here is derived from an EMBL/GenBank/DDBJ whole genome shotgun (WGS) entry which is preliminary data.</text>
</comment>
<evidence type="ECO:0000256" key="1">
    <source>
        <dbReference type="ARBA" id="ARBA00023015"/>
    </source>
</evidence>
<evidence type="ECO:0000259" key="4">
    <source>
        <dbReference type="PROSITE" id="PS01124"/>
    </source>
</evidence>
<dbReference type="SUPFAM" id="SSF46689">
    <property type="entry name" value="Homeodomain-like"/>
    <property type="match status" value="1"/>
</dbReference>
<name>A0ABT6BDI0_9GAMM</name>
<dbReference type="Proteomes" id="UP001528850">
    <property type="component" value="Unassembled WGS sequence"/>
</dbReference>
<proteinExistence type="predicted"/>
<keyword evidence="2" id="KW-0238">DNA-binding</keyword>
<dbReference type="InterPro" id="IPR018060">
    <property type="entry name" value="HTH_AraC"/>
</dbReference>
<evidence type="ECO:0000313" key="6">
    <source>
        <dbReference type="Proteomes" id="UP001528850"/>
    </source>
</evidence>
<dbReference type="PANTHER" id="PTHR46796">
    <property type="entry name" value="HTH-TYPE TRANSCRIPTIONAL ACTIVATOR RHAS-RELATED"/>
    <property type="match status" value="1"/>
</dbReference>
<keyword evidence="3" id="KW-0804">Transcription</keyword>
<protein>
    <submittedName>
        <fullName evidence="5">Helix-turn-helix domain-containing protein</fullName>
    </submittedName>
</protein>
<sequence>MDEGIATNRLLARRFWQALVERDPSRLQTSTLIDGYAGERLRLGVFRHLPHVLTEAALSHDHRQSVLLSVQLDGQAHVEQYGRHDDLRAGDFCLIDLSKTFRLDVGRCTVQTIHLPLALLRDAIPSVSEVAAIGLPGHLASVGFLRVLFQELFAHPAGLTEPVADRLADAIPHILAAALASVGTGGDSESRLRQYHKRQVRQYAREHLTDPELCIDMIAKGVGLSSSHLFDLFSDEDLTLMRWVRLERVIRCQRELADPRLRHRSIAQIAHAWGFGDMTNFGRCFRDYVGMSPRRFRQSAMLGDVSAQDLTDVQTFNQWPNDGEVFAE</sequence>
<dbReference type="Pfam" id="PF12833">
    <property type="entry name" value="HTH_18"/>
    <property type="match status" value="1"/>
</dbReference>
<organism evidence="5 6">
    <name type="scientific">Luteibacter sahnii</name>
    <dbReference type="NCBI Taxonomy" id="3021977"/>
    <lineage>
        <taxon>Bacteria</taxon>
        <taxon>Pseudomonadati</taxon>
        <taxon>Pseudomonadota</taxon>
        <taxon>Gammaproteobacteria</taxon>
        <taxon>Lysobacterales</taxon>
        <taxon>Rhodanobacteraceae</taxon>
        <taxon>Luteibacter</taxon>
    </lineage>
</organism>
<evidence type="ECO:0000313" key="5">
    <source>
        <dbReference type="EMBL" id="MDF4026087.1"/>
    </source>
</evidence>
<dbReference type="InterPro" id="IPR035418">
    <property type="entry name" value="AraC-bd_2"/>
</dbReference>
<dbReference type="InterPro" id="IPR009057">
    <property type="entry name" value="Homeodomain-like_sf"/>
</dbReference>
<dbReference type="SMART" id="SM00342">
    <property type="entry name" value="HTH_ARAC"/>
    <property type="match status" value="1"/>
</dbReference>
<dbReference type="InterPro" id="IPR020449">
    <property type="entry name" value="Tscrpt_reg_AraC-type_HTH"/>
</dbReference>
<reference evidence="5 6" key="1">
    <citation type="journal article" date="2024" name="Curr. Microbiol.">
        <title>Luteibacter sahnii sp. nov., A Novel Yellow-Colored Xanthomonadin Pigment Producing Probiotic Bacterium from Healthy Rice Seed Microbiome.</title>
        <authorList>
            <person name="Jaiswal G."/>
            <person name="Rana R."/>
            <person name="Nayak P.K."/>
            <person name="Chouhan R."/>
            <person name="Gandhi S.G."/>
            <person name="Patel H.K."/>
            <person name="Patil P.B."/>
        </authorList>
    </citation>
    <scope>NUCLEOTIDE SEQUENCE [LARGE SCALE GENOMIC DNA]</scope>
    <source>
        <strain evidence="5 6">PPL201</strain>
    </source>
</reference>
<evidence type="ECO:0000256" key="3">
    <source>
        <dbReference type="ARBA" id="ARBA00023163"/>
    </source>
</evidence>
<keyword evidence="6" id="KW-1185">Reference proteome</keyword>
<evidence type="ECO:0000256" key="2">
    <source>
        <dbReference type="ARBA" id="ARBA00023125"/>
    </source>
</evidence>
<dbReference type="Pfam" id="PF14525">
    <property type="entry name" value="AraC_binding_2"/>
    <property type="match status" value="1"/>
</dbReference>
<dbReference type="EMBL" id="JARJJS010000003">
    <property type="protein sequence ID" value="MDF4026087.1"/>
    <property type="molecule type" value="Genomic_DNA"/>
</dbReference>
<dbReference type="InterPro" id="IPR050204">
    <property type="entry name" value="AraC_XylS_family_regulators"/>
</dbReference>
<feature type="domain" description="HTH araC/xylS-type" evidence="4">
    <location>
        <begin position="198"/>
        <end position="299"/>
    </location>
</feature>
<dbReference type="PROSITE" id="PS01124">
    <property type="entry name" value="HTH_ARAC_FAMILY_2"/>
    <property type="match status" value="1"/>
</dbReference>
<dbReference type="PRINTS" id="PR00032">
    <property type="entry name" value="HTHARAC"/>
</dbReference>
<gene>
    <name evidence="5" type="ORF">P3W24_14020</name>
</gene>